<evidence type="ECO:0000313" key="3">
    <source>
        <dbReference type="Proteomes" id="UP000077755"/>
    </source>
</evidence>
<protein>
    <submittedName>
        <fullName evidence="2">Uncharacterized protein</fullName>
    </submittedName>
</protein>
<name>A0AAF1ARU3_DAUCS</name>
<dbReference type="Proteomes" id="UP000077755">
    <property type="component" value="Chromosome 3"/>
</dbReference>
<keyword evidence="1" id="KW-0812">Transmembrane</keyword>
<keyword evidence="1" id="KW-0472">Membrane</keyword>
<gene>
    <name evidence="2" type="ORF">DCAR_0312370</name>
</gene>
<keyword evidence="3" id="KW-1185">Reference proteome</keyword>
<feature type="transmembrane region" description="Helical" evidence="1">
    <location>
        <begin position="12"/>
        <end position="34"/>
    </location>
</feature>
<evidence type="ECO:0000256" key="1">
    <source>
        <dbReference type="SAM" id="Phobius"/>
    </source>
</evidence>
<accession>A0AAF1ARU3</accession>
<keyword evidence="1" id="KW-1133">Transmembrane helix</keyword>
<sequence>MEDTRINKDLPQFTVFLSGFYCWDWVIITALLIFS</sequence>
<evidence type="ECO:0000313" key="2">
    <source>
        <dbReference type="EMBL" id="WOG93089.1"/>
    </source>
</evidence>
<proteinExistence type="predicted"/>
<reference evidence="2" key="1">
    <citation type="journal article" date="2016" name="Nat. Genet.">
        <title>A high-quality carrot genome assembly provides new insights into carotenoid accumulation and asterid genome evolution.</title>
        <authorList>
            <person name="Iorizzo M."/>
            <person name="Ellison S."/>
            <person name="Senalik D."/>
            <person name="Zeng P."/>
            <person name="Satapoomin P."/>
            <person name="Huang J."/>
            <person name="Bowman M."/>
            <person name="Iovene M."/>
            <person name="Sanseverino W."/>
            <person name="Cavagnaro P."/>
            <person name="Yildiz M."/>
            <person name="Macko-Podgorni A."/>
            <person name="Moranska E."/>
            <person name="Grzebelus E."/>
            <person name="Grzebelus D."/>
            <person name="Ashrafi H."/>
            <person name="Zheng Z."/>
            <person name="Cheng S."/>
            <person name="Spooner D."/>
            <person name="Van Deynze A."/>
            <person name="Simon P."/>
        </authorList>
    </citation>
    <scope>NUCLEOTIDE SEQUENCE</scope>
    <source>
        <tissue evidence="2">Leaf</tissue>
    </source>
</reference>
<dbReference type="EMBL" id="CP093345">
    <property type="protein sequence ID" value="WOG93089.1"/>
    <property type="molecule type" value="Genomic_DNA"/>
</dbReference>
<reference evidence="2" key="2">
    <citation type="submission" date="2022-03" db="EMBL/GenBank/DDBJ databases">
        <title>Draft title - Genomic analysis of global carrot germplasm unveils the trajectory of domestication and the origin of high carotenoid orange carrot.</title>
        <authorList>
            <person name="Iorizzo M."/>
            <person name="Ellison S."/>
            <person name="Senalik D."/>
            <person name="Macko-Podgorni A."/>
            <person name="Grzebelus D."/>
            <person name="Bostan H."/>
            <person name="Rolling W."/>
            <person name="Curaba J."/>
            <person name="Simon P."/>
        </authorList>
    </citation>
    <scope>NUCLEOTIDE SEQUENCE</scope>
    <source>
        <tissue evidence="2">Leaf</tissue>
    </source>
</reference>
<dbReference type="AlphaFoldDB" id="A0AAF1ARU3"/>
<organism evidence="2 3">
    <name type="scientific">Daucus carota subsp. sativus</name>
    <name type="common">Carrot</name>
    <dbReference type="NCBI Taxonomy" id="79200"/>
    <lineage>
        <taxon>Eukaryota</taxon>
        <taxon>Viridiplantae</taxon>
        <taxon>Streptophyta</taxon>
        <taxon>Embryophyta</taxon>
        <taxon>Tracheophyta</taxon>
        <taxon>Spermatophyta</taxon>
        <taxon>Magnoliopsida</taxon>
        <taxon>eudicotyledons</taxon>
        <taxon>Gunneridae</taxon>
        <taxon>Pentapetalae</taxon>
        <taxon>asterids</taxon>
        <taxon>campanulids</taxon>
        <taxon>Apiales</taxon>
        <taxon>Apiaceae</taxon>
        <taxon>Apioideae</taxon>
        <taxon>Scandiceae</taxon>
        <taxon>Daucinae</taxon>
        <taxon>Daucus</taxon>
        <taxon>Daucus sect. Daucus</taxon>
    </lineage>
</organism>